<keyword evidence="6" id="KW-1185">Reference proteome</keyword>
<dbReference type="InterPro" id="IPR041916">
    <property type="entry name" value="Anti_sigma_zinc_sf"/>
</dbReference>
<feature type="region of interest" description="Disordered" evidence="3">
    <location>
        <begin position="233"/>
        <end position="255"/>
    </location>
</feature>
<accession>A0A3N4YYT8</accession>
<sequence>MSRSDHHVDDETLALLALGEPADPAVAAHTRDCAVCRASLAELADVVGLARHPEVARGLERPGPHVWDRIAAELAAGDAPVAPASAPASATPAAPRPVAAPDAAAPAASAAGSPWWRRRTAWVAAASFALGIAGTLAAENLLATGPGPAVASAALDPLPGWSETGTASVHEVDGRRVLTVEVPGAAEDAYREVWLIDTEVQRLVSVGILTGEQGTFELPDGLDIDEYPIVDVSREPLDGNPAHSGDSIVRGQLSA</sequence>
<name>A0A3N4YYT8_9MICO</name>
<dbReference type="InterPro" id="IPR018764">
    <property type="entry name" value="RskA_C"/>
</dbReference>
<evidence type="ECO:0000313" key="5">
    <source>
        <dbReference type="EMBL" id="RPF25643.1"/>
    </source>
</evidence>
<dbReference type="OrthoDB" id="4328740at2"/>
<evidence type="ECO:0000256" key="3">
    <source>
        <dbReference type="SAM" id="MobiDB-lite"/>
    </source>
</evidence>
<dbReference type="RefSeq" id="WP_123913584.1">
    <property type="nucleotide sequence ID" value="NZ_RKRA01000001.1"/>
</dbReference>
<dbReference type="Gene3D" id="1.10.10.1320">
    <property type="entry name" value="Anti-sigma factor, zinc-finger domain"/>
    <property type="match status" value="1"/>
</dbReference>
<dbReference type="Proteomes" id="UP000280726">
    <property type="component" value="Unassembled WGS sequence"/>
</dbReference>
<evidence type="ECO:0000256" key="2">
    <source>
        <dbReference type="ARBA" id="ARBA00023163"/>
    </source>
</evidence>
<evidence type="ECO:0000256" key="1">
    <source>
        <dbReference type="ARBA" id="ARBA00023015"/>
    </source>
</evidence>
<protein>
    <submittedName>
        <fullName evidence="5">Anti-sigma-K factor rskA</fullName>
    </submittedName>
</protein>
<reference evidence="5 6" key="1">
    <citation type="submission" date="2018-11" db="EMBL/GenBank/DDBJ databases">
        <title>Sequencing the genomes of 1000 actinobacteria strains.</title>
        <authorList>
            <person name="Klenk H.-P."/>
        </authorList>
    </citation>
    <scope>NUCLEOTIDE SEQUENCE [LARGE SCALE GENOMIC DNA]</scope>
    <source>
        <strain evidence="5 6">DSM 14418</strain>
    </source>
</reference>
<dbReference type="Pfam" id="PF10099">
    <property type="entry name" value="RskA_C"/>
    <property type="match status" value="1"/>
</dbReference>
<feature type="domain" description="Anti-sigma K factor RskA C-terminal" evidence="4">
    <location>
        <begin position="122"/>
        <end position="246"/>
    </location>
</feature>
<comment type="caution">
    <text evidence="5">The sequence shown here is derived from an EMBL/GenBank/DDBJ whole genome shotgun (WGS) entry which is preliminary data.</text>
</comment>
<dbReference type="EMBL" id="RKRA01000001">
    <property type="protein sequence ID" value="RPF25643.1"/>
    <property type="molecule type" value="Genomic_DNA"/>
</dbReference>
<dbReference type="AlphaFoldDB" id="A0A3N4YYT8"/>
<keyword evidence="1" id="KW-0805">Transcription regulation</keyword>
<evidence type="ECO:0000313" key="6">
    <source>
        <dbReference type="Proteomes" id="UP000280726"/>
    </source>
</evidence>
<organism evidence="5 6">
    <name type="scientific">Georgenia muralis</name>
    <dbReference type="NCBI Taxonomy" id="154117"/>
    <lineage>
        <taxon>Bacteria</taxon>
        <taxon>Bacillati</taxon>
        <taxon>Actinomycetota</taxon>
        <taxon>Actinomycetes</taxon>
        <taxon>Micrococcales</taxon>
        <taxon>Bogoriellaceae</taxon>
        <taxon>Georgenia</taxon>
    </lineage>
</organism>
<evidence type="ECO:0000259" key="4">
    <source>
        <dbReference type="Pfam" id="PF10099"/>
    </source>
</evidence>
<proteinExistence type="predicted"/>
<gene>
    <name evidence="5" type="ORF">EDD32_0044</name>
</gene>
<keyword evidence="2" id="KW-0804">Transcription</keyword>